<dbReference type="EMBL" id="JAKLTQ010000007">
    <property type="protein sequence ID" value="MCG2622548.1"/>
    <property type="molecule type" value="Genomic_DNA"/>
</dbReference>
<dbReference type="PANTHER" id="PTHR43123:SF1">
    <property type="entry name" value="POLYSACCHARIDE DEACETYLASE-RELATED"/>
    <property type="match status" value="1"/>
</dbReference>
<dbReference type="InterPro" id="IPR011330">
    <property type="entry name" value="Glyco_hydro/deAcase_b/a-brl"/>
</dbReference>
<evidence type="ECO:0000259" key="1">
    <source>
        <dbReference type="PROSITE" id="PS51677"/>
    </source>
</evidence>
<name>A0ABS9L7R2_9MICC</name>
<evidence type="ECO:0000313" key="2">
    <source>
        <dbReference type="EMBL" id="MCG2622548.1"/>
    </source>
</evidence>
<dbReference type="Proteomes" id="UP001165368">
    <property type="component" value="Unassembled WGS sequence"/>
</dbReference>
<organism evidence="2 3">
    <name type="scientific">Arthrobacter hankyongi</name>
    <dbReference type="NCBI Taxonomy" id="2904801"/>
    <lineage>
        <taxon>Bacteria</taxon>
        <taxon>Bacillati</taxon>
        <taxon>Actinomycetota</taxon>
        <taxon>Actinomycetes</taxon>
        <taxon>Micrococcales</taxon>
        <taxon>Micrococcaceae</taxon>
        <taxon>Arthrobacter</taxon>
    </lineage>
</organism>
<sequence length="312" mass="33664">MTGQTTTRGFVGYGEFPPDFRWPGDARVAVSLVINVEEGAERSRARGDSADDLGAHWIPAHAVPGARNLTLESAFEYGARAGIWRLLRILRHHEVRATAFCCAAALQLNPGVAAALVRDRHEIADHGQQWDTHTGLSAEDEQQLIIQSRDAITASTGVRPTSWYSRDGLNPHTRQTLAAAGFTYDSNSFNDDVPHWGAGPNNPRLPVLPYAGDTNDSGLLGLFPTAGAFAGHLAATLDMLLADTRSGPSVMSIGLHPRLIGRPAYAAALGRFLAHAQQNGKAVWFATREEIVNWWLLRTGGDAGPDPHVSEI</sequence>
<comment type="caution">
    <text evidence="2">The sequence shown here is derived from an EMBL/GenBank/DDBJ whole genome shotgun (WGS) entry which is preliminary data.</text>
</comment>
<dbReference type="RefSeq" id="WP_237820960.1">
    <property type="nucleotide sequence ID" value="NZ_JAKLTQ010000007.1"/>
</dbReference>
<gene>
    <name evidence="2" type="ORF">LVY72_11555</name>
</gene>
<protein>
    <submittedName>
        <fullName evidence="2">Polysaccharide deacetylase family protein</fullName>
    </submittedName>
</protein>
<dbReference type="Pfam" id="PF01522">
    <property type="entry name" value="Polysacc_deac_1"/>
    <property type="match status" value="1"/>
</dbReference>
<dbReference type="Gene3D" id="3.20.20.370">
    <property type="entry name" value="Glycoside hydrolase/deacetylase"/>
    <property type="match status" value="1"/>
</dbReference>
<evidence type="ECO:0000313" key="3">
    <source>
        <dbReference type="Proteomes" id="UP001165368"/>
    </source>
</evidence>
<dbReference type="InterPro" id="IPR002509">
    <property type="entry name" value="NODB_dom"/>
</dbReference>
<reference evidence="2" key="1">
    <citation type="submission" date="2022-01" db="EMBL/GenBank/DDBJ databases">
        <authorList>
            <person name="Jo J.-H."/>
            <person name="Im W.-T."/>
        </authorList>
    </citation>
    <scope>NUCLEOTIDE SEQUENCE</scope>
    <source>
        <strain evidence="2">I2-34</strain>
    </source>
</reference>
<dbReference type="PANTHER" id="PTHR43123">
    <property type="entry name" value="POLYSACCHARIDE DEACETYLASE-RELATED"/>
    <property type="match status" value="1"/>
</dbReference>
<proteinExistence type="predicted"/>
<dbReference type="SUPFAM" id="SSF88713">
    <property type="entry name" value="Glycoside hydrolase/deacetylase"/>
    <property type="match status" value="1"/>
</dbReference>
<feature type="domain" description="NodB homology" evidence="1">
    <location>
        <begin position="69"/>
        <end position="286"/>
    </location>
</feature>
<accession>A0ABS9L7R2</accession>
<dbReference type="PROSITE" id="PS51677">
    <property type="entry name" value="NODB"/>
    <property type="match status" value="1"/>
</dbReference>
<keyword evidence="3" id="KW-1185">Reference proteome</keyword>